<protein>
    <submittedName>
        <fullName evidence="1">Uncharacterized protein</fullName>
    </submittedName>
</protein>
<dbReference type="Proteomes" id="UP001168098">
    <property type="component" value="Unassembled WGS sequence"/>
</dbReference>
<gene>
    <name evidence="1" type="ORF">PVL29_015238</name>
</gene>
<reference evidence="1 2" key="1">
    <citation type="journal article" date="2023" name="BMC Biotechnol.">
        <title>Vitis rotundifolia cv Carlos genome sequencing.</title>
        <authorList>
            <person name="Huff M."/>
            <person name="Hulse-Kemp A."/>
            <person name="Scheffler B."/>
            <person name="Youngblood R."/>
            <person name="Simpson S."/>
            <person name="Babiker E."/>
            <person name="Staton M."/>
        </authorList>
    </citation>
    <scope>NUCLEOTIDE SEQUENCE [LARGE SCALE GENOMIC DNA]</scope>
    <source>
        <tissue evidence="1">Leaf</tissue>
    </source>
</reference>
<dbReference type="AlphaFoldDB" id="A0AA38ZC84"/>
<dbReference type="EMBL" id="JARBHA010000012">
    <property type="protein sequence ID" value="KAJ9686237.1"/>
    <property type="molecule type" value="Genomic_DNA"/>
</dbReference>
<organism evidence="1 2">
    <name type="scientific">Vitis rotundifolia</name>
    <name type="common">Muscadine grape</name>
    <dbReference type="NCBI Taxonomy" id="103349"/>
    <lineage>
        <taxon>Eukaryota</taxon>
        <taxon>Viridiplantae</taxon>
        <taxon>Streptophyta</taxon>
        <taxon>Embryophyta</taxon>
        <taxon>Tracheophyta</taxon>
        <taxon>Spermatophyta</taxon>
        <taxon>Magnoliopsida</taxon>
        <taxon>eudicotyledons</taxon>
        <taxon>Gunneridae</taxon>
        <taxon>Pentapetalae</taxon>
        <taxon>rosids</taxon>
        <taxon>Vitales</taxon>
        <taxon>Vitaceae</taxon>
        <taxon>Viteae</taxon>
        <taxon>Vitis</taxon>
    </lineage>
</organism>
<evidence type="ECO:0000313" key="2">
    <source>
        <dbReference type="Proteomes" id="UP001168098"/>
    </source>
</evidence>
<keyword evidence="2" id="KW-1185">Reference proteome</keyword>
<accession>A0AA38ZC84</accession>
<comment type="caution">
    <text evidence="1">The sequence shown here is derived from an EMBL/GenBank/DDBJ whole genome shotgun (WGS) entry which is preliminary data.</text>
</comment>
<sequence>MIGHPSNEDLRSTVRAWYPELEPPAGKPIETFERILVEAVDIFVAFSVSAENRLTLMQELVKMRAPSDSVAEAFYPPNKPNLAMRIDQKLTALNLSQQSDVADLLGRKYHAVSLWPLPEPRAAIHLHPNLHQITSADPTCRLNQFMV</sequence>
<name>A0AA38ZC84_VITRO</name>
<evidence type="ECO:0000313" key="1">
    <source>
        <dbReference type="EMBL" id="KAJ9686237.1"/>
    </source>
</evidence>
<proteinExistence type="predicted"/>